<keyword evidence="1" id="KW-1133">Transmembrane helix</keyword>
<proteinExistence type="predicted"/>
<dbReference type="InterPro" id="IPR045339">
    <property type="entry name" value="DUF6534"/>
</dbReference>
<gene>
    <name evidence="3" type="ORF">BS47DRAFT_1363737</name>
</gene>
<feature type="transmembrane region" description="Helical" evidence="1">
    <location>
        <begin position="175"/>
        <end position="195"/>
    </location>
</feature>
<accession>A0A9P6ATD7</accession>
<evidence type="ECO:0000256" key="1">
    <source>
        <dbReference type="SAM" id="Phobius"/>
    </source>
</evidence>
<dbReference type="PANTHER" id="PTHR40465:SF1">
    <property type="entry name" value="DUF6534 DOMAIN-CONTAINING PROTEIN"/>
    <property type="match status" value="1"/>
</dbReference>
<evidence type="ECO:0000313" key="4">
    <source>
        <dbReference type="Proteomes" id="UP000886523"/>
    </source>
</evidence>
<dbReference type="Pfam" id="PF20152">
    <property type="entry name" value="DUF6534"/>
    <property type="match status" value="1"/>
</dbReference>
<feature type="transmembrane region" description="Helical" evidence="1">
    <location>
        <begin position="207"/>
        <end position="225"/>
    </location>
</feature>
<dbReference type="OrthoDB" id="2535105at2759"/>
<comment type="caution">
    <text evidence="3">The sequence shown here is derived from an EMBL/GenBank/DDBJ whole genome shotgun (WGS) entry which is preliminary data.</text>
</comment>
<organism evidence="3 4">
    <name type="scientific">Hydnum rufescens UP504</name>
    <dbReference type="NCBI Taxonomy" id="1448309"/>
    <lineage>
        <taxon>Eukaryota</taxon>
        <taxon>Fungi</taxon>
        <taxon>Dikarya</taxon>
        <taxon>Basidiomycota</taxon>
        <taxon>Agaricomycotina</taxon>
        <taxon>Agaricomycetes</taxon>
        <taxon>Cantharellales</taxon>
        <taxon>Hydnaceae</taxon>
        <taxon>Hydnum</taxon>
    </lineage>
</organism>
<feature type="transmembrane region" description="Helical" evidence="1">
    <location>
        <begin position="134"/>
        <end position="154"/>
    </location>
</feature>
<sequence>MAIMDVSQVNILAGLFLGILLTALCLGVLTVQASTYYNAFPNDARPLKLAVGLLCASCTQSVYRRSVANHNNPSALDWGTWESGNASNQQLSANIYIGVLVQALVLIQFGFGTAYTVKAHVNPEYKVIVKECTWLVVSWLAIQATADIVIAASMSLLLRHRRTGFQKTDSVINRMVLYTISTGLITSVLSCSLLAMFVTHGFHVPEVTFGMLLGVCYCITMLTNLHMRTRLRTRLATPTPLELIGSIKNRMRQNVGDHRNEARFQATRINITTVVVNDVVDMPPHIFRGPDFPNN</sequence>
<dbReference type="AlphaFoldDB" id="A0A9P6ATD7"/>
<reference evidence="3" key="1">
    <citation type="journal article" date="2020" name="Nat. Commun.">
        <title>Large-scale genome sequencing of mycorrhizal fungi provides insights into the early evolution of symbiotic traits.</title>
        <authorList>
            <person name="Miyauchi S."/>
            <person name="Kiss E."/>
            <person name="Kuo A."/>
            <person name="Drula E."/>
            <person name="Kohler A."/>
            <person name="Sanchez-Garcia M."/>
            <person name="Morin E."/>
            <person name="Andreopoulos B."/>
            <person name="Barry K.W."/>
            <person name="Bonito G."/>
            <person name="Buee M."/>
            <person name="Carver A."/>
            <person name="Chen C."/>
            <person name="Cichocki N."/>
            <person name="Clum A."/>
            <person name="Culley D."/>
            <person name="Crous P.W."/>
            <person name="Fauchery L."/>
            <person name="Girlanda M."/>
            <person name="Hayes R.D."/>
            <person name="Keri Z."/>
            <person name="LaButti K."/>
            <person name="Lipzen A."/>
            <person name="Lombard V."/>
            <person name="Magnuson J."/>
            <person name="Maillard F."/>
            <person name="Murat C."/>
            <person name="Nolan M."/>
            <person name="Ohm R.A."/>
            <person name="Pangilinan J."/>
            <person name="Pereira M.F."/>
            <person name="Perotto S."/>
            <person name="Peter M."/>
            <person name="Pfister S."/>
            <person name="Riley R."/>
            <person name="Sitrit Y."/>
            <person name="Stielow J.B."/>
            <person name="Szollosi G."/>
            <person name="Zifcakova L."/>
            <person name="Stursova M."/>
            <person name="Spatafora J.W."/>
            <person name="Tedersoo L."/>
            <person name="Vaario L.M."/>
            <person name="Yamada A."/>
            <person name="Yan M."/>
            <person name="Wang P."/>
            <person name="Xu J."/>
            <person name="Bruns T."/>
            <person name="Baldrian P."/>
            <person name="Vilgalys R."/>
            <person name="Dunand C."/>
            <person name="Henrissat B."/>
            <person name="Grigoriev I.V."/>
            <person name="Hibbett D."/>
            <person name="Nagy L.G."/>
            <person name="Martin F.M."/>
        </authorList>
    </citation>
    <scope>NUCLEOTIDE SEQUENCE</scope>
    <source>
        <strain evidence="3">UP504</strain>
    </source>
</reference>
<protein>
    <recommendedName>
        <fullName evidence="2">DUF6534 domain-containing protein</fullName>
    </recommendedName>
</protein>
<dbReference type="EMBL" id="MU128998">
    <property type="protein sequence ID" value="KAF9511603.1"/>
    <property type="molecule type" value="Genomic_DNA"/>
</dbReference>
<evidence type="ECO:0000259" key="2">
    <source>
        <dbReference type="Pfam" id="PF20152"/>
    </source>
</evidence>
<keyword evidence="1" id="KW-0812">Transmembrane</keyword>
<name>A0A9P6ATD7_9AGAM</name>
<evidence type="ECO:0000313" key="3">
    <source>
        <dbReference type="EMBL" id="KAF9511603.1"/>
    </source>
</evidence>
<dbReference type="PANTHER" id="PTHR40465">
    <property type="entry name" value="CHROMOSOME 1, WHOLE GENOME SHOTGUN SEQUENCE"/>
    <property type="match status" value="1"/>
</dbReference>
<keyword evidence="1" id="KW-0472">Membrane</keyword>
<keyword evidence="4" id="KW-1185">Reference proteome</keyword>
<feature type="domain" description="DUF6534" evidence="2">
    <location>
        <begin position="144"/>
        <end position="229"/>
    </location>
</feature>
<dbReference type="Proteomes" id="UP000886523">
    <property type="component" value="Unassembled WGS sequence"/>
</dbReference>